<dbReference type="STRING" id="587909.SAMN05421810_101240"/>
<name>A0A1I5KNH1_9PSEU</name>
<evidence type="ECO:0000313" key="3">
    <source>
        <dbReference type="EMBL" id="SFO86674.1"/>
    </source>
</evidence>
<evidence type="ECO:0000313" key="4">
    <source>
        <dbReference type="Proteomes" id="UP000198727"/>
    </source>
</evidence>
<dbReference type="EMBL" id="FOWW01000001">
    <property type="protein sequence ID" value="SFO86674.1"/>
    <property type="molecule type" value="Genomic_DNA"/>
</dbReference>
<gene>
    <name evidence="3" type="ORF">SAMN05421810_101240</name>
</gene>
<dbReference type="OrthoDB" id="668782at2"/>
<evidence type="ECO:0000256" key="1">
    <source>
        <dbReference type="ARBA" id="ARBA00007689"/>
    </source>
</evidence>
<keyword evidence="4" id="KW-1185">Reference proteome</keyword>
<dbReference type="SUPFAM" id="SSF54909">
    <property type="entry name" value="Dimeric alpha+beta barrel"/>
    <property type="match status" value="1"/>
</dbReference>
<dbReference type="Proteomes" id="UP000198727">
    <property type="component" value="Unassembled WGS sequence"/>
</dbReference>
<accession>A0A1I5KNH1</accession>
<proteinExistence type="inferred from homology"/>
<comment type="similarity">
    <text evidence="1">Belongs to the YciI family.</text>
</comment>
<dbReference type="AlphaFoldDB" id="A0A1I5KNH1"/>
<organism evidence="3 4">
    <name type="scientific">Amycolatopsis arida</name>
    <dbReference type="NCBI Taxonomy" id="587909"/>
    <lineage>
        <taxon>Bacteria</taxon>
        <taxon>Bacillati</taxon>
        <taxon>Actinomycetota</taxon>
        <taxon>Actinomycetes</taxon>
        <taxon>Pseudonocardiales</taxon>
        <taxon>Pseudonocardiaceae</taxon>
        <taxon>Amycolatopsis</taxon>
    </lineage>
</organism>
<dbReference type="InterPro" id="IPR005545">
    <property type="entry name" value="YCII"/>
</dbReference>
<dbReference type="InterPro" id="IPR011008">
    <property type="entry name" value="Dimeric_a/b-barrel"/>
</dbReference>
<reference evidence="4" key="1">
    <citation type="submission" date="2016-10" db="EMBL/GenBank/DDBJ databases">
        <authorList>
            <person name="Varghese N."/>
            <person name="Submissions S."/>
        </authorList>
    </citation>
    <scope>NUCLEOTIDE SEQUENCE [LARGE SCALE GENOMIC DNA]</scope>
    <source>
        <strain evidence="4">CGMCC 4.5579</strain>
    </source>
</reference>
<dbReference type="Gene3D" id="3.30.70.1060">
    <property type="entry name" value="Dimeric alpha+beta barrel"/>
    <property type="match status" value="1"/>
</dbReference>
<dbReference type="RefSeq" id="WP_092526573.1">
    <property type="nucleotide sequence ID" value="NZ_FOWW01000001.1"/>
</dbReference>
<feature type="domain" description="YCII-related" evidence="2">
    <location>
        <begin position="1"/>
        <end position="115"/>
    </location>
</feature>
<evidence type="ECO:0000259" key="2">
    <source>
        <dbReference type="Pfam" id="PF03795"/>
    </source>
</evidence>
<protein>
    <submittedName>
        <fullName evidence="3">Uncharacterized conserved protein</fullName>
    </submittedName>
</protein>
<dbReference type="PANTHER" id="PTHR35174">
    <property type="entry name" value="BLL7171 PROTEIN-RELATED"/>
    <property type="match status" value="1"/>
</dbReference>
<sequence>MKYLLLINSAPTDGTDAADQCAFEDWQGYDKAIQDAGVVVDSHALADLTTATTVRVGPDGERSITTDGPFAETREVLGGYYVIDVPDLDTALEWAARCPGARDGGSVVVRPVADFEG</sequence>
<dbReference type="Pfam" id="PF03795">
    <property type="entry name" value="YCII"/>
    <property type="match status" value="1"/>
</dbReference>
<dbReference type="PANTHER" id="PTHR35174:SF3">
    <property type="entry name" value="BLL7171 PROTEIN"/>
    <property type="match status" value="1"/>
</dbReference>